<protein>
    <submittedName>
        <fullName evidence="1">Uncharacterized protein</fullName>
    </submittedName>
</protein>
<keyword evidence="2" id="KW-1185">Reference proteome</keyword>
<evidence type="ECO:0000313" key="1">
    <source>
        <dbReference type="EMBL" id="KAI9507945.1"/>
    </source>
</evidence>
<gene>
    <name evidence="1" type="ORF">F5148DRAFT_41751</name>
</gene>
<sequence>MVAMHVRARSNKGGSQLGSSGAESEEVAHKKARKGEDVYDEFNQDEEDGLEDDGLDAVDKSNIISAGTRTRGKRFDYTEDANAANRDDNVVSESEKGKKARSAGSPIIRSPEKKTEVIIKEGDGVDEEDEEDEDEDEYGDEDEDGEDGEDLDTEDDEEE</sequence>
<dbReference type="Proteomes" id="UP001207468">
    <property type="component" value="Unassembled WGS sequence"/>
</dbReference>
<accession>A0ACC0U9B7</accession>
<organism evidence="1 2">
    <name type="scientific">Russula earlei</name>
    <dbReference type="NCBI Taxonomy" id="71964"/>
    <lineage>
        <taxon>Eukaryota</taxon>
        <taxon>Fungi</taxon>
        <taxon>Dikarya</taxon>
        <taxon>Basidiomycota</taxon>
        <taxon>Agaricomycotina</taxon>
        <taxon>Agaricomycetes</taxon>
        <taxon>Russulales</taxon>
        <taxon>Russulaceae</taxon>
        <taxon>Russula</taxon>
    </lineage>
</organism>
<reference evidence="1" key="1">
    <citation type="submission" date="2021-03" db="EMBL/GenBank/DDBJ databases">
        <title>Evolutionary priming and transition to the ectomycorrhizal habit in an iconic lineage of mushroom-forming fungi: is preadaptation a requirement?</title>
        <authorList>
            <consortium name="DOE Joint Genome Institute"/>
            <person name="Looney B.P."/>
            <person name="Miyauchi S."/>
            <person name="Morin E."/>
            <person name="Drula E."/>
            <person name="Courty P.E."/>
            <person name="Chicoki N."/>
            <person name="Fauchery L."/>
            <person name="Kohler A."/>
            <person name="Kuo A."/>
            <person name="LaButti K."/>
            <person name="Pangilinan J."/>
            <person name="Lipzen A."/>
            <person name="Riley R."/>
            <person name="Andreopoulos W."/>
            <person name="He G."/>
            <person name="Johnson J."/>
            <person name="Barry K.W."/>
            <person name="Grigoriev I.V."/>
            <person name="Nagy L."/>
            <person name="Hibbett D."/>
            <person name="Henrissat B."/>
            <person name="Matheny P.B."/>
            <person name="Labbe J."/>
            <person name="Martin A.F."/>
        </authorList>
    </citation>
    <scope>NUCLEOTIDE SEQUENCE</scope>
    <source>
        <strain evidence="1">BPL698</strain>
    </source>
</reference>
<dbReference type="EMBL" id="JAGFNK010000106">
    <property type="protein sequence ID" value="KAI9507945.1"/>
    <property type="molecule type" value="Genomic_DNA"/>
</dbReference>
<name>A0ACC0U9B7_9AGAM</name>
<evidence type="ECO:0000313" key="2">
    <source>
        <dbReference type="Proteomes" id="UP001207468"/>
    </source>
</evidence>
<proteinExistence type="predicted"/>
<comment type="caution">
    <text evidence="1">The sequence shown here is derived from an EMBL/GenBank/DDBJ whole genome shotgun (WGS) entry which is preliminary data.</text>
</comment>